<protein>
    <recommendedName>
        <fullName evidence="8">PD-(D/E)XK endonuclease-like domain-containing protein</fullName>
    </recommendedName>
</protein>
<keyword evidence="7" id="KW-0234">DNA repair</keyword>
<comment type="caution">
    <text evidence="9">The sequence shown here is derived from an EMBL/GenBank/DDBJ whole genome shotgun (WGS) entry which is preliminary data.</text>
</comment>
<dbReference type="AlphaFoldDB" id="A0A3D8P167"/>
<evidence type="ECO:0000256" key="7">
    <source>
        <dbReference type="ARBA" id="ARBA00023204"/>
    </source>
</evidence>
<dbReference type="GO" id="GO:0004386">
    <property type="term" value="F:helicase activity"/>
    <property type="evidence" value="ECO:0007669"/>
    <property type="project" value="UniProtKB-KW"/>
</dbReference>
<evidence type="ECO:0000313" key="9">
    <source>
        <dbReference type="EMBL" id="RDV81174.1"/>
    </source>
</evidence>
<keyword evidence="10" id="KW-1185">Reference proteome</keyword>
<evidence type="ECO:0000313" key="10">
    <source>
        <dbReference type="Proteomes" id="UP000256329"/>
    </source>
</evidence>
<dbReference type="GO" id="GO:0016787">
    <property type="term" value="F:hydrolase activity"/>
    <property type="evidence" value="ECO:0007669"/>
    <property type="project" value="UniProtKB-KW"/>
</dbReference>
<proteinExistence type="predicted"/>
<name>A0A3D8P167_9THEO</name>
<dbReference type="InterPro" id="IPR011604">
    <property type="entry name" value="PDDEXK-like_dom_sf"/>
</dbReference>
<keyword evidence="2" id="KW-0227">DNA damage</keyword>
<dbReference type="GO" id="GO:0003677">
    <property type="term" value="F:DNA binding"/>
    <property type="evidence" value="ECO:0007669"/>
    <property type="project" value="UniProtKB-KW"/>
</dbReference>
<dbReference type="InterPro" id="IPR038726">
    <property type="entry name" value="PDDEXK_AddAB-type"/>
</dbReference>
<feature type="domain" description="PD-(D/E)XK endonuclease-like" evidence="8">
    <location>
        <begin position="28"/>
        <end position="288"/>
    </location>
</feature>
<dbReference type="Proteomes" id="UP000256329">
    <property type="component" value="Unassembled WGS sequence"/>
</dbReference>
<dbReference type="Pfam" id="PF12705">
    <property type="entry name" value="PDDEXK_1"/>
    <property type="match status" value="1"/>
</dbReference>
<accession>A0A3D8P167</accession>
<dbReference type="GO" id="GO:0005524">
    <property type="term" value="F:ATP binding"/>
    <property type="evidence" value="ECO:0007669"/>
    <property type="project" value="UniProtKB-KW"/>
</dbReference>
<evidence type="ECO:0000256" key="4">
    <source>
        <dbReference type="ARBA" id="ARBA00022806"/>
    </source>
</evidence>
<evidence type="ECO:0000256" key="1">
    <source>
        <dbReference type="ARBA" id="ARBA00022741"/>
    </source>
</evidence>
<dbReference type="EMBL" id="QSLN01000023">
    <property type="protein sequence ID" value="RDV81174.1"/>
    <property type="molecule type" value="Genomic_DNA"/>
</dbReference>
<sequence>MMPHSRFSQLRVPFSDPGETYRAYSATSDVLAYRRCPLQYFTFRIRNYQPSLTVQLYFGIVTHQVLDLAFMHYRGLFGTPGMPSESDIADYFEQVNRRLRARRIWAPTRQREYALELLQRFNRIEGPSFYPRILDTECRLQARREGYILQGTVDVLAIAEDDRESVEIWDYKAGKCPSIGDPLYHQYVFQMRVYAALYEAQRGRRPRRAVLYFLGELGGDPPPVERPVNAVLQVDVSAESVEEAMNFFDETVREIERCRNEGRVDLALPPPLPPEGTCDACDLRWNCPLLLAHNRRYELRYP</sequence>
<evidence type="ECO:0000256" key="5">
    <source>
        <dbReference type="ARBA" id="ARBA00022840"/>
    </source>
</evidence>
<keyword evidence="1" id="KW-0547">Nucleotide-binding</keyword>
<evidence type="ECO:0000256" key="6">
    <source>
        <dbReference type="ARBA" id="ARBA00023125"/>
    </source>
</evidence>
<evidence type="ECO:0000259" key="8">
    <source>
        <dbReference type="Pfam" id="PF12705"/>
    </source>
</evidence>
<reference evidence="9 10" key="1">
    <citation type="submission" date="2018-08" db="EMBL/GenBank/DDBJ databases">
        <title>Form III RuBisCO-mediated autotrophy in Thermodesulfobium bacteria.</title>
        <authorList>
            <person name="Toshchakov S.V."/>
            <person name="Kublanov I.V."/>
            <person name="Frolov E."/>
            <person name="Bonch-Osmolovskaya E.A."/>
            <person name="Tourova T.P."/>
            <person name="Chernych N.A."/>
            <person name="Lebedinsky A.V."/>
        </authorList>
    </citation>
    <scope>NUCLEOTIDE SEQUENCE [LARGE SCALE GENOMIC DNA]</scope>
    <source>
        <strain evidence="9 10">SR</strain>
    </source>
</reference>
<evidence type="ECO:0000256" key="2">
    <source>
        <dbReference type="ARBA" id="ARBA00022763"/>
    </source>
</evidence>
<organism evidence="9 10">
    <name type="scientific">Ammonifex thiophilus</name>
    <dbReference type="NCBI Taxonomy" id="444093"/>
    <lineage>
        <taxon>Bacteria</taxon>
        <taxon>Bacillati</taxon>
        <taxon>Bacillota</taxon>
        <taxon>Clostridia</taxon>
        <taxon>Thermoanaerobacterales</taxon>
        <taxon>Thermoanaerobacteraceae</taxon>
        <taxon>Ammonifex</taxon>
    </lineage>
</organism>
<evidence type="ECO:0000256" key="3">
    <source>
        <dbReference type="ARBA" id="ARBA00022801"/>
    </source>
</evidence>
<dbReference type="OrthoDB" id="12430at2"/>
<keyword evidence="3" id="KW-0378">Hydrolase</keyword>
<keyword evidence="5" id="KW-0067">ATP-binding</keyword>
<gene>
    <name evidence="9" type="ORF">DXX99_09795</name>
</gene>
<keyword evidence="6" id="KW-0238">DNA-binding</keyword>
<dbReference type="GO" id="GO:0006281">
    <property type="term" value="P:DNA repair"/>
    <property type="evidence" value="ECO:0007669"/>
    <property type="project" value="UniProtKB-KW"/>
</dbReference>
<keyword evidence="4" id="KW-0347">Helicase</keyword>
<dbReference type="Gene3D" id="3.90.320.10">
    <property type="match status" value="1"/>
</dbReference>